<feature type="transmembrane region" description="Helical" evidence="1">
    <location>
        <begin position="95"/>
        <end position="118"/>
    </location>
</feature>
<keyword evidence="1" id="KW-0472">Membrane</keyword>
<feature type="transmembrane region" description="Helical" evidence="1">
    <location>
        <begin position="6"/>
        <end position="32"/>
    </location>
</feature>
<sequence>MLDFYLLLVFMFLVMTVCAVAAYFLTVFLAKLKRLNTSDTQSVSSPQLGWEKWFIACCLGSFITWLWIKSAGMILNPFRGEITSVGYTAAHEHDTFVTLTTAGLMVLLALLAQLLPHLKRQYSLIYGTRRVVAVLGWMLAFWLIFVTVFSK</sequence>
<reference evidence="2 3" key="1">
    <citation type="submission" date="2019-02" db="EMBL/GenBank/DDBJ databases">
        <title>Deep-cultivation of Planctomycetes and their phenomic and genomic characterization uncovers novel biology.</title>
        <authorList>
            <person name="Wiegand S."/>
            <person name="Jogler M."/>
            <person name="Boedeker C."/>
            <person name="Pinto D."/>
            <person name="Vollmers J."/>
            <person name="Rivas-Marin E."/>
            <person name="Kohn T."/>
            <person name="Peeters S.H."/>
            <person name="Heuer A."/>
            <person name="Rast P."/>
            <person name="Oberbeckmann S."/>
            <person name="Bunk B."/>
            <person name="Jeske O."/>
            <person name="Meyerdierks A."/>
            <person name="Storesund J.E."/>
            <person name="Kallscheuer N."/>
            <person name="Luecker S."/>
            <person name="Lage O.M."/>
            <person name="Pohl T."/>
            <person name="Merkel B.J."/>
            <person name="Hornburger P."/>
            <person name="Mueller R.-W."/>
            <person name="Bruemmer F."/>
            <person name="Labrenz M."/>
            <person name="Spormann A.M."/>
            <person name="Op den Camp H."/>
            <person name="Overmann J."/>
            <person name="Amann R."/>
            <person name="Jetten M.S.M."/>
            <person name="Mascher T."/>
            <person name="Medema M.H."/>
            <person name="Devos D.P."/>
            <person name="Kaster A.-K."/>
            <person name="Ovreas L."/>
            <person name="Rohde M."/>
            <person name="Galperin M.Y."/>
            <person name="Jogler C."/>
        </authorList>
    </citation>
    <scope>NUCLEOTIDE SEQUENCE [LARGE SCALE GENOMIC DNA]</scope>
    <source>
        <strain evidence="2 3">Pan153</strain>
    </source>
</reference>
<keyword evidence="1" id="KW-0812">Transmembrane</keyword>
<organism evidence="2 3">
    <name type="scientific">Gimesia panareensis</name>
    <dbReference type="NCBI Taxonomy" id="2527978"/>
    <lineage>
        <taxon>Bacteria</taxon>
        <taxon>Pseudomonadati</taxon>
        <taxon>Planctomycetota</taxon>
        <taxon>Planctomycetia</taxon>
        <taxon>Planctomycetales</taxon>
        <taxon>Planctomycetaceae</taxon>
        <taxon>Gimesia</taxon>
    </lineage>
</organism>
<protein>
    <submittedName>
        <fullName evidence="2">Uncharacterized protein</fullName>
    </submittedName>
</protein>
<dbReference type="Proteomes" id="UP000320839">
    <property type="component" value="Chromosome"/>
</dbReference>
<evidence type="ECO:0000313" key="2">
    <source>
        <dbReference type="EMBL" id="QDV18648.1"/>
    </source>
</evidence>
<evidence type="ECO:0000256" key="1">
    <source>
        <dbReference type="SAM" id="Phobius"/>
    </source>
</evidence>
<feature type="transmembrane region" description="Helical" evidence="1">
    <location>
        <begin position="53"/>
        <end position="75"/>
    </location>
</feature>
<keyword evidence="1" id="KW-1133">Transmembrane helix</keyword>
<name>A0A518FQN7_9PLAN</name>
<gene>
    <name evidence="2" type="ORF">Pan153_33080</name>
</gene>
<dbReference type="AlphaFoldDB" id="A0A518FQN7"/>
<dbReference type="EMBL" id="CP036317">
    <property type="protein sequence ID" value="QDV18648.1"/>
    <property type="molecule type" value="Genomic_DNA"/>
</dbReference>
<evidence type="ECO:0000313" key="3">
    <source>
        <dbReference type="Proteomes" id="UP000320839"/>
    </source>
</evidence>
<feature type="transmembrane region" description="Helical" evidence="1">
    <location>
        <begin position="130"/>
        <end position="149"/>
    </location>
</feature>
<proteinExistence type="predicted"/>
<accession>A0A518FQN7</accession>